<dbReference type="Proteomes" id="UP001591681">
    <property type="component" value="Unassembled WGS sequence"/>
</dbReference>
<sequence length="480" mass="53270">MEVSPPSRFGRSRVRLQQRLAKCILLCCAAGEKETAEIATQTEWETVEVATQAVPLTVEAETQAACETAEAGIQAGRETAETDTQSDWADAILLRIRMASGMTQAVQNTRQTLGFEQSTWFRNGLRRVEVRLKCVEKLQDSYKRQWWQLTNHFYVETAEGDLYQHAVANMVTYIKWYCGGITKVSSHLEAEGRMCLEINGVLMEETVKINKGKIIRADGTVSSTEHTETVRVPVVFPPAPPPGFGPSDAAVLLLQVLLVVQRAPLDLRLALVLTALMPLLLVLPALLSSLFQSTGLEDFSLRVYGLREAFAVLVARDDTANFITVAGSMMLRTLAALNGKDTGVFQQAFDQLVAFAQSPTRTINTELLEVGVHSFNLLDVVFEMVFFGALQGTHARLVPREPGGFLDHLETVIQAFLPSEAWPPQAVRCWELLRAGMVAFLVEILSLDLRVYQHPQDLAELVFSSLEQRVEQLLSRMPAP</sequence>
<evidence type="ECO:0000313" key="1">
    <source>
        <dbReference type="EMBL" id="KAL2083622.1"/>
    </source>
</evidence>
<keyword evidence="2" id="KW-1185">Reference proteome</keyword>
<dbReference type="Pfam" id="PF10265">
    <property type="entry name" value="Miga"/>
    <property type="match status" value="1"/>
</dbReference>
<organism evidence="1 2">
    <name type="scientific">Coilia grayii</name>
    <name type="common">Gray's grenadier anchovy</name>
    <dbReference type="NCBI Taxonomy" id="363190"/>
    <lineage>
        <taxon>Eukaryota</taxon>
        <taxon>Metazoa</taxon>
        <taxon>Chordata</taxon>
        <taxon>Craniata</taxon>
        <taxon>Vertebrata</taxon>
        <taxon>Euteleostomi</taxon>
        <taxon>Actinopterygii</taxon>
        <taxon>Neopterygii</taxon>
        <taxon>Teleostei</taxon>
        <taxon>Clupei</taxon>
        <taxon>Clupeiformes</taxon>
        <taxon>Clupeoidei</taxon>
        <taxon>Engraulidae</taxon>
        <taxon>Coilinae</taxon>
        <taxon>Coilia</taxon>
    </lineage>
</organism>
<evidence type="ECO:0000313" key="2">
    <source>
        <dbReference type="Proteomes" id="UP001591681"/>
    </source>
</evidence>
<dbReference type="AlphaFoldDB" id="A0ABD1J917"/>
<gene>
    <name evidence="1" type="ORF">ACEWY4_021395</name>
</gene>
<accession>A0ABD1J917</accession>
<reference evidence="1 2" key="1">
    <citation type="submission" date="2024-09" db="EMBL/GenBank/DDBJ databases">
        <title>A chromosome-level genome assembly of Gray's grenadier anchovy, Coilia grayii.</title>
        <authorList>
            <person name="Fu Z."/>
        </authorList>
    </citation>
    <scope>NUCLEOTIDE SEQUENCE [LARGE SCALE GENOMIC DNA]</scope>
    <source>
        <strain evidence="1">G4</strain>
        <tissue evidence="1">Muscle</tissue>
    </source>
</reference>
<proteinExistence type="predicted"/>
<name>A0ABD1J917_9TELE</name>
<protein>
    <submittedName>
        <fullName evidence="1">Uncharacterized protein</fullName>
    </submittedName>
</protein>
<dbReference type="InterPro" id="IPR019392">
    <property type="entry name" value="Miga"/>
</dbReference>
<comment type="caution">
    <text evidence="1">The sequence shown here is derived from an EMBL/GenBank/DDBJ whole genome shotgun (WGS) entry which is preliminary data.</text>
</comment>
<dbReference type="EMBL" id="JBHFQA010000018">
    <property type="protein sequence ID" value="KAL2083622.1"/>
    <property type="molecule type" value="Genomic_DNA"/>
</dbReference>